<evidence type="ECO:0000313" key="1">
    <source>
        <dbReference type="EMBL" id="RVT51029.1"/>
    </source>
</evidence>
<dbReference type="InterPro" id="IPR007497">
    <property type="entry name" value="SIMPL/DUF541"/>
</dbReference>
<gene>
    <name evidence="1" type="ORF">ENE75_14670</name>
</gene>
<keyword evidence="2" id="KW-1185">Reference proteome</keyword>
<reference evidence="1 2" key="1">
    <citation type="submission" date="2019-01" db="EMBL/GenBank/DDBJ databases">
        <authorList>
            <person name="Chen W.-M."/>
        </authorList>
    </citation>
    <scope>NUCLEOTIDE SEQUENCE [LARGE SCALE GENOMIC DNA]</scope>
    <source>
        <strain evidence="1 2">ICH-3</strain>
    </source>
</reference>
<dbReference type="GO" id="GO:0006974">
    <property type="term" value="P:DNA damage response"/>
    <property type="evidence" value="ECO:0007669"/>
    <property type="project" value="TreeGrafter"/>
</dbReference>
<protein>
    <submittedName>
        <fullName evidence="1">SIMPL domain-containing protein</fullName>
    </submittedName>
</protein>
<name>A0A437JUU6_9BURK</name>
<dbReference type="PANTHER" id="PTHR34387:SF2">
    <property type="entry name" value="SLR1258 PROTEIN"/>
    <property type="match status" value="1"/>
</dbReference>
<accession>A0A437JUU6</accession>
<comment type="caution">
    <text evidence="1">The sequence shown here is derived from an EMBL/GenBank/DDBJ whole genome shotgun (WGS) entry which is preliminary data.</text>
</comment>
<dbReference type="PIRSF" id="PIRSF029033">
    <property type="entry name" value="UCP029033"/>
    <property type="match status" value="1"/>
</dbReference>
<evidence type="ECO:0000313" key="2">
    <source>
        <dbReference type="Proteomes" id="UP000288178"/>
    </source>
</evidence>
<dbReference type="InterPro" id="IPR052022">
    <property type="entry name" value="26kDa_periplasmic_antigen"/>
</dbReference>
<dbReference type="Proteomes" id="UP000288178">
    <property type="component" value="Unassembled WGS sequence"/>
</dbReference>
<dbReference type="OrthoDB" id="9806540at2"/>
<dbReference type="EMBL" id="SACT01000004">
    <property type="protein sequence ID" value="RVT51029.1"/>
    <property type="molecule type" value="Genomic_DNA"/>
</dbReference>
<dbReference type="AlphaFoldDB" id="A0A437JUU6"/>
<dbReference type="RefSeq" id="WP_128199055.1">
    <property type="nucleotide sequence ID" value="NZ_SACT01000004.1"/>
</dbReference>
<dbReference type="InterPro" id="IPR016907">
    <property type="entry name" value="UCP029033"/>
</dbReference>
<proteinExistence type="predicted"/>
<dbReference type="PANTHER" id="PTHR34387">
    <property type="entry name" value="SLR1258 PROTEIN"/>
    <property type="match status" value="1"/>
</dbReference>
<dbReference type="Pfam" id="PF04402">
    <property type="entry name" value="SIMPL"/>
    <property type="match status" value="1"/>
</dbReference>
<sequence length="243" mass="25699">MADNTRSIGFIAALVIAAGLAAGGWGVGQGLERFRAADRSVTVKGLAEKDVEADYAVWPLGFRRAGTDFGAVQRQLAEDRDRVVAFLKAQGFGDAEIEVRPLQVQDLWAREYGGNNQPLRFQGTGQVLVQSAKPTAVEAAALAVDPLIQAGVQLSGGNDGPAGPRYQLRGFNEVKAPLLAEATRNAREQADKFAAEAGAQLGKLRAANQGVIQIGSASGEGYDDGSARVKRLRVVSTFTYALE</sequence>
<organism evidence="1 2">
    <name type="scientific">Rubrivivax albus</name>
    <dbReference type="NCBI Taxonomy" id="2499835"/>
    <lineage>
        <taxon>Bacteria</taxon>
        <taxon>Pseudomonadati</taxon>
        <taxon>Pseudomonadota</taxon>
        <taxon>Betaproteobacteria</taxon>
        <taxon>Burkholderiales</taxon>
        <taxon>Sphaerotilaceae</taxon>
        <taxon>Rubrivivax</taxon>
    </lineage>
</organism>